<protein>
    <submittedName>
        <fullName evidence="3">Uncharacterized protein</fullName>
    </submittedName>
</protein>
<feature type="coiled-coil region" evidence="1">
    <location>
        <begin position="186"/>
        <end position="217"/>
    </location>
</feature>
<dbReference type="Proteomes" id="UP000308671">
    <property type="component" value="Unassembled WGS sequence"/>
</dbReference>
<dbReference type="AlphaFoldDB" id="A0A4S8R213"/>
<comment type="caution">
    <text evidence="3">The sequence shown here is derived from an EMBL/GenBank/DDBJ whole genome shotgun (WGS) entry which is preliminary data.</text>
</comment>
<feature type="compositionally biased region" description="Polar residues" evidence="2">
    <location>
        <begin position="284"/>
        <end position="304"/>
    </location>
</feature>
<dbReference type="OrthoDB" id="3554092at2759"/>
<reference evidence="3 4" key="1">
    <citation type="submission" date="2017-12" db="EMBL/GenBank/DDBJ databases">
        <title>Comparative genomics of Botrytis spp.</title>
        <authorList>
            <person name="Valero-Jimenez C.A."/>
            <person name="Tapia P."/>
            <person name="Veloso J."/>
            <person name="Silva-Moreno E."/>
            <person name="Staats M."/>
            <person name="Valdes J.H."/>
            <person name="Van Kan J.A.L."/>
        </authorList>
    </citation>
    <scope>NUCLEOTIDE SEQUENCE [LARGE SCALE GENOMIC DNA]</scope>
    <source>
        <strain evidence="3 4">MUCL435</strain>
    </source>
</reference>
<keyword evidence="1" id="KW-0175">Coiled coil</keyword>
<feature type="compositionally biased region" description="Polar residues" evidence="2">
    <location>
        <begin position="228"/>
        <end position="238"/>
    </location>
</feature>
<feature type="compositionally biased region" description="Low complexity" evidence="2">
    <location>
        <begin position="269"/>
        <end position="280"/>
    </location>
</feature>
<feature type="compositionally biased region" description="Basic and acidic residues" evidence="2">
    <location>
        <begin position="17"/>
        <end position="32"/>
    </location>
</feature>
<accession>A0A4S8R213</accession>
<proteinExistence type="predicted"/>
<keyword evidence="4" id="KW-1185">Reference proteome</keyword>
<dbReference type="EMBL" id="PQXL01000166">
    <property type="protein sequence ID" value="THV50065.1"/>
    <property type="molecule type" value="Genomic_DNA"/>
</dbReference>
<evidence type="ECO:0000313" key="4">
    <source>
        <dbReference type="Proteomes" id="UP000308671"/>
    </source>
</evidence>
<organism evidence="3 4">
    <name type="scientific">Botrytis galanthina</name>
    <dbReference type="NCBI Taxonomy" id="278940"/>
    <lineage>
        <taxon>Eukaryota</taxon>
        <taxon>Fungi</taxon>
        <taxon>Dikarya</taxon>
        <taxon>Ascomycota</taxon>
        <taxon>Pezizomycotina</taxon>
        <taxon>Leotiomycetes</taxon>
        <taxon>Helotiales</taxon>
        <taxon>Sclerotiniaceae</taxon>
        <taxon>Botrytis</taxon>
    </lineage>
</organism>
<feature type="region of interest" description="Disordered" evidence="2">
    <location>
        <begin position="219"/>
        <end position="238"/>
    </location>
</feature>
<evidence type="ECO:0000256" key="2">
    <source>
        <dbReference type="SAM" id="MobiDB-lite"/>
    </source>
</evidence>
<sequence length="439" mass="49085">MAPPTETSAKEVPAPTKDAEVENTDEQKRAEQEDVPTLRSPSLDDIGDEDANQEVNQRVNQELNRESNQEFNEEGNQELNQEVNQEVNQGVNQKVKKRLSCTHWSKEEKKIVRDIIDNHIINPETSKLSLGELDNYSVKKLAEAGFVRPESGVRYFRGKQPCEVDYSKVCDLVANMPESIRAMETRENCERAAVKAREECERAAVRARENCEKVAAKASEPVRRRSTVPFQSATSSQEWDTLNRIKNSRFAINGKRDYEAYNDVPAEDSTNAANSTAAAAGKPQAQTQSMGTNGQQGSLTTSGPKSCEVAKTQSEMGLNMPSPSKRMCVTNGSKENPIEIRDDSPLPQQQSESDRIEKAKASLADLTRDLVDCFRIKSWSEKTVILCETRLKDAAKYKKAAKEAAEMAAESTKVAREKVDEMLRIQELNPEFRGYKPFG</sequence>
<evidence type="ECO:0000256" key="1">
    <source>
        <dbReference type="SAM" id="Coils"/>
    </source>
</evidence>
<gene>
    <name evidence="3" type="ORF">BGAL_0166g00070</name>
</gene>
<name>A0A4S8R213_9HELO</name>
<evidence type="ECO:0000313" key="3">
    <source>
        <dbReference type="EMBL" id="THV50065.1"/>
    </source>
</evidence>
<feature type="region of interest" description="Disordered" evidence="2">
    <location>
        <begin position="266"/>
        <end position="355"/>
    </location>
</feature>
<feature type="region of interest" description="Disordered" evidence="2">
    <location>
        <begin position="1"/>
        <end position="77"/>
    </location>
</feature>
<feature type="compositionally biased region" description="Polar residues" evidence="2">
    <location>
        <begin position="53"/>
        <end position="62"/>
    </location>
</feature>